<reference evidence="1 2" key="1">
    <citation type="journal article" date="2022" name="bioRxiv">
        <title>Genomics of Preaxostyla Flagellates Illuminates Evolutionary Transitions and the Path Towards Mitochondrial Loss.</title>
        <authorList>
            <person name="Novak L.V.F."/>
            <person name="Treitli S.C."/>
            <person name="Pyrih J."/>
            <person name="Halakuc P."/>
            <person name="Pipaliya S.V."/>
            <person name="Vacek V."/>
            <person name="Brzon O."/>
            <person name="Soukal P."/>
            <person name="Eme L."/>
            <person name="Dacks J.B."/>
            <person name="Karnkowska A."/>
            <person name="Elias M."/>
            <person name="Hampl V."/>
        </authorList>
    </citation>
    <scope>NUCLEOTIDE SEQUENCE [LARGE SCALE GENOMIC DNA]</scope>
    <source>
        <strain evidence="1">NAU3</strain>
        <tissue evidence="1">Gut</tissue>
    </source>
</reference>
<accession>A0ABQ9XGZ7</accession>
<organism evidence="1 2">
    <name type="scientific">Blattamonas nauphoetae</name>
    <dbReference type="NCBI Taxonomy" id="2049346"/>
    <lineage>
        <taxon>Eukaryota</taxon>
        <taxon>Metamonada</taxon>
        <taxon>Preaxostyla</taxon>
        <taxon>Oxymonadida</taxon>
        <taxon>Blattamonas</taxon>
    </lineage>
</organism>
<protein>
    <submittedName>
        <fullName evidence="1">Uncharacterized protein</fullName>
    </submittedName>
</protein>
<proteinExistence type="predicted"/>
<comment type="caution">
    <text evidence="1">The sequence shown here is derived from an EMBL/GenBank/DDBJ whole genome shotgun (WGS) entry which is preliminary data.</text>
</comment>
<evidence type="ECO:0000313" key="2">
    <source>
        <dbReference type="Proteomes" id="UP001281761"/>
    </source>
</evidence>
<name>A0ABQ9XGZ7_9EUKA</name>
<dbReference type="Proteomes" id="UP001281761">
    <property type="component" value="Unassembled WGS sequence"/>
</dbReference>
<sequence>MFQSLGHALSCLDGNRTNFYHLLSSSDVCSTNLQSKWEGGTCEQDDCPNTQQSHHCDHSSHCDRLNLLHRQLAQNLHFFRQHQMRVHLRFQHRCCEPIHVFEELFVRICKLHRPLLCSIQHLSQLQLLFHPHAELPAHNILRNRVRDVS</sequence>
<dbReference type="EMBL" id="JARBJD010000142">
    <property type="protein sequence ID" value="KAK2950124.1"/>
    <property type="molecule type" value="Genomic_DNA"/>
</dbReference>
<gene>
    <name evidence="1" type="ORF">BLNAU_14926</name>
</gene>
<keyword evidence="2" id="KW-1185">Reference proteome</keyword>
<evidence type="ECO:0000313" key="1">
    <source>
        <dbReference type="EMBL" id="KAK2950124.1"/>
    </source>
</evidence>